<proteinExistence type="predicted"/>
<sequence length="275" mass="32542">MAPPQQICLLSLPTEIRCLIYQQILVLDMNCNLFQYRRGDQSWRKDGHVQRIKRRSYVKLSIPWTNMRLACKTIYYELTDFMRTGSALNKLENSTWKLDMPLLRFPTRLRWTRDDHFAQLVWQRLPCAADTVRSLHLTIRIPKERQTGRPNLWRENYTAPRLQFELYQTINHILHYGPLMGVGSRLAEPIHVETVRIEVDFEADNSSSEVNDIAYWSEQDRKDSIDDLYAQVVQWCFRGAGYWLIDKFEIVTEFGTSDVRVSRVQLEQSQRRPGS</sequence>
<reference evidence="1 2" key="1">
    <citation type="submission" date="2023-09" db="EMBL/GenBank/DDBJ databases">
        <title>Complete-Gapless Cercospora beticola genome.</title>
        <authorList>
            <person name="Wyatt N.A."/>
            <person name="Spanner R.E."/>
            <person name="Bolton M.D."/>
        </authorList>
    </citation>
    <scope>NUCLEOTIDE SEQUENCE [LARGE SCALE GENOMIC DNA]</scope>
    <source>
        <strain evidence="1">Cb09-40</strain>
    </source>
</reference>
<evidence type="ECO:0000313" key="2">
    <source>
        <dbReference type="Proteomes" id="UP001302367"/>
    </source>
</evidence>
<name>A0ABZ0NDQ2_CERBT</name>
<evidence type="ECO:0000313" key="1">
    <source>
        <dbReference type="EMBL" id="WPA97642.1"/>
    </source>
</evidence>
<dbReference type="GeneID" id="90643817"/>
<dbReference type="Proteomes" id="UP001302367">
    <property type="component" value="Chromosome 2"/>
</dbReference>
<evidence type="ECO:0008006" key="3">
    <source>
        <dbReference type="Google" id="ProtNLM"/>
    </source>
</evidence>
<keyword evidence="2" id="KW-1185">Reference proteome</keyword>
<organism evidence="1 2">
    <name type="scientific">Cercospora beticola</name>
    <name type="common">Sugarbeet leaf spot fungus</name>
    <dbReference type="NCBI Taxonomy" id="122368"/>
    <lineage>
        <taxon>Eukaryota</taxon>
        <taxon>Fungi</taxon>
        <taxon>Dikarya</taxon>
        <taxon>Ascomycota</taxon>
        <taxon>Pezizomycotina</taxon>
        <taxon>Dothideomycetes</taxon>
        <taxon>Dothideomycetidae</taxon>
        <taxon>Mycosphaerellales</taxon>
        <taxon>Mycosphaerellaceae</taxon>
        <taxon>Cercospora</taxon>
    </lineage>
</organism>
<dbReference type="RefSeq" id="XP_065458283.1">
    <property type="nucleotide sequence ID" value="XM_065602211.1"/>
</dbReference>
<gene>
    <name evidence="1" type="ORF">RHO25_002252</name>
</gene>
<dbReference type="EMBL" id="CP134185">
    <property type="protein sequence ID" value="WPA97642.1"/>
    <property type="molecule type" value="Genomic_DNA"/>
</dbReference>
<accession>A0ABZ0NDQ2</accession>
<protein>
    <recommendedName>
        <fullName evidence="3">F-box domain-containing protein</fullName>
    </recommendedName>
</protein>